<dbReference type="InterPro" id="IPR000524">
    <property type="entry name" value="Tscrpt_reg_HTH_GntR"/>
</dbReference>
<evidence type="ECO:0000256" key="1">
    <source>
        <dbReference type="ARBA" id="ARBA00023015"/>
    </source>
</evidence>
<evidence type="ECO:0000259" key="4">
    <source>
        <dbReference type="PROSITE" id="PS50949"/>
    </source>
</evidence>
<dbReference type="PANTHER" id="PTHR43537">
    <property type="entry name" value="TRANSCRIPTIONAL REGULATOR, GNTR FAMILY"/>
    <property type="match status" value="1"/>
</dbReference>
<dbReference type="GO" id="GO:0003677">
    <property type="term" value="F:DNA binding"/>
    <property type="evidence" value="ECO:0007669"/>
    <property type="project" value="UniProtKB-KW"/>
</dbReference>
<evidence type="ECO:0000256" key="2">
    <source>
        <dbReference type="ARBA" id="ARBA00023125"/>
    </source>
</evidence>
<evidence type="ECO:0000313" key="6">
    <source>
        <dbReference type="Proteomes" id="UP000190042"/>
    </source>
</evidence>
<evidence type="ECO:0000313" key="5">
    <source>
        <dbReference type="EMBL" id="SKB05017.1"/>
    </source>
</evidence>
<dbReference type="PROSITE" id="PS50949">
    <property type="entry name" value="HTH_GNTR"/>
    <property type="match status" value="1"/>
</dbReference>
<dbReference type="Gene3D" id="1.20.120.530">
    <property type="entry name" value="GntR ligand-binding domain-like"/>
    <property type="match status" value="1"/>
</dbReference>
<accession>A0A1T4YT21</accession>
<proteinExistence type="predicted"/>
<keyword evidence="2" id="KW-0238">DNA-binding</keyword>
<reference evidence="6" key="1">
    <citation type="submission" date="2017-02" db="EMBL/GenBank/DDBJ databases">
        <authorList>
            <person name="Varghese N."/>
            <person name="Submissions S."/>
        </authorList>
    </citation>
    <scope>NUCLEOTIDE SEQUENCE [LARGE SCALE GENOMIC DNA]</scope>
    <source>
        <strain evidence="6">DSM 23966</strain>
    </source>
</reference>
<dbReference type="SMART" id="SM00345">
    <property type="entry name" value="HTH_GNTR"/>
    <property type="match status" value="1"/>
</dbReference>
<dbReference type="Pfam" id="PF07729">
    <property type="entry name" value="FCD"/>
    <property type="match status" value="1"/>
</dbReference>
<dbReference type="EMBL" id="FUYJ01000009">
    <property type="protein sequence ID" value="SKB05017.1"/>
    <property type="molecule type" value="Genomic_DNA"/>
</dbReference>
<dbReference type="CDD" id="cd07377">
    <property type="entry name" value="WHTH_GntR"/>
    <property type="match status" value="1"/>
</dbReference>
<keyword evidence="1" id="KW-0805">Transcription regulation</keyword>
<keyword evidence="3" id="KW-0804">Transcription</keyword>
<name>A0A1T4YT21_9BACL</name>
<dbReference type="SUPFAM" id="SSF48008">
    <property type="entry name" value="GntR ligand-binding domain-like"/>
    <property type="match status" value="1"/>
</dbReference>
<gene>
    <name evidence="5" type="ORF">SAMN04244570_3527</name>
</gene>
<feature type="domain" description="HTH gntR-type" evidence="4">
    <location>
        <begin position="9"/>
        <end position="77"/>
    </location>
</feature>
<dbReference type="RefSeq" id="WP_078818503.1">
    <property type="nucleotide sequence ID" value="NZ_FUYJ01000009.1"/>
</dbReference>
<dbReference type="Pfam" id="PF00392">
    <property type="entry name" value="GntR"/>
    <property type="match status" value="1"/>
</dbReference>
<dbReference type="PRINTS" id="PR00035">
    <property type="entry name" value="HTHGNTR"/>
</dbReference>
<dbReference type="PANTHER" id="PTHR43537:SF5">
    <property type="entry name" value="UXU OPERON TRANSCRIPTIONAL REGULATOR"/>
    <property type="match status" value="1"/>
</dbReference>
<dbReference type="Gene3D" id="1.10.10.10">
    <property type="entry name" value="Winged helix-like DNA-binding domain superfamily/Winged helix DNA-binding domain"/>
    <property type="match status" value="1"/>
</dbReference>
<dbReference type="SMART" id="SM00895">
    <property type="entry name" value="FCD"/>
    <property type="match status" value="1"/>
</dbReference>
<dbReference type="InterPro" id="IPR036388">
    <property type="entry name" value="WH-like_DNA-bd_sf"/>
</dbReference>
<dbReference type="AlphaFoldDB" id="A0A1T4YT21"/>
<dbReference type="GO" id="GO:0003700">
    <property type="term" value="F:DNA-binding transcription factor activity"/>
    <property type="evidence" value="ECO:0007669"/>
    <property type="project" value="InterPro"/>
</dbReference>
<dbReference type="InterPro" id="IPR011711">
    <property type="entry name" value="GntR_C"/>
</dbReference>
<dbReference type="Proteomes" id="UP000190042">
    <property type="component" value="Unassembled WGS sequence"/>
</dbReference>
<dbReference type="InterPro" id="IPR036390">
    <property type="entry name" value="WH_DNA-bd_sf"/>
</dbReference>
<dbReference type="InterPro" id="IPR008920">
    <property type="entry name" value="TF_FadR/GntR_C"/>
</dbReference>
<organism evidence="5 6">
    <name type="scientific">Sporosarcina newyorkensis</name>
    <dbReference type="NCBI Taxonomy" id="759851"/>
    <lineage>
        <taxon>Bacteria</taxon>
        <taxon>Bacillati</taxon>
        <taxon>Bacillota</taxon>
        <taxon>Bacilli</taxon>
        <taxon>Bacillales</taxon>
        <taxon>Caryophanaceae</taxon>
        <taxon>Sporosarcina</taxon>
    </lineage>
</organism>
<protein>
    <submittedName>
        <fullName evidence="5">Transcriptional regulator, GntR family</fullName>
    </submittedName>
</protein>
<sequence length="240" mass="27016">MKYKQIKPKKIYEEVAEALLNSIRSGELKPGDKLESVQQLAESFNVGRSAIREALTSLRAMGLIEMRQGEGTYVMEFSSDDLVFPLHSAMLMGEEDVFHLLEVRKILEDGAAYAAAEKRTEADLIKMEKALNEMKEHAGDILLGEKADLDFHFAIARASGNPILVSLMNQVSDLMGESMRETRRICLYTETTTVDRLHEEHEAIFLAIKNESPDLAATSMKEHLFNVESVLSNYMRSLSE</sequence>
<evidence type="ECO:0000256" key="3">
    <source>
        <dbReference type="ARBA" id="ARBA00023163"/>
    </source>
</evidence>
<dbReference type="SUPFAM" id="SSF46785">
    <property type="entry name" value="Winged helix' DNA-binding domain"/>
    <property type="match status" value="1"/>
</dbReference>
<keyword evidence="6" id="KW-1185">Reference proteome</keyword>